<evidence type="ECO:0008006" key="4">
    <source>
        <dbReference type="Google" id="ProtNLM"/>
    </source>
</evidence>
<dbReference type="EMBL" id="JACJJG010000136">
    <property type="protein sequence ID" value="MBM6674832.1"/>
    <property type="molecule type" value="Genomic_DNA"/>
</dbReference>
<proteinExistence type="predicted"/>
<evidence type="ECO:0000313" key="3">
    <source>
        <dbReference type="Proteomes" id="UP000706891"/>
    </source>
</evidence>
<keyword evidence="1" id="KW-0732">Signal</keyword>
<dbReference type="RefSeq" id="WP_205105906.1">
    <property type="nucleotide sequence ID" value="NZ_JACJJG010000136.1"/>
</dbReference>
<feature type="chain" id="PRO_5037450994" description="Outer membrane protein beta-barrel domain-containing protein" evidence="1">
    <location>
        <begin position="26"/>
        <end position="177"/>
    </location>
</feature>
<protein>
    <recommendedName>
        <fullName evidence="4">Outer membrane protein beta-barrel domain-containing protein</fullName>
    </recommendedName>
</protein>
<comment type="caution">
    <text evidence="2">The sequence shown here is derived from an EMBL/GenBank/DDBJ whole genome shotgun (WGS) entry which is preliminary data.</text>
</comment>
<keyword evidence="3" id="KW-1185">Reference proteome</keyword>
<dbReference type="Proteomes" id="UP000706891">
    <property type="component" value="Unassembled WGS sequence"/>
</dbReference>
<gene>
    <name evidence="2" type="ORF">H6A34_13250</name>
</gene>
<dbReference type="SUPFAM" id="SSF56925">
    <property type="entry name" value="OMPA-like"/>
    <property type="match status" value="1"/>
</dbReference>
<sequence length="177" mass="19494">MRTLRFIGILFILTALSISPTTSNAQTYKGSIEGGRTLHTDDMGLFSTTDIYTTHGVQFNPYLYVGAGAGVRLGDGYTAIPIYADVKYTILKKKVSPFIDAKIGYSLLDASGFYMNPGIGVSWNFYKGLSVFLKVGYTYNANPYDGWMKPNEMGWVSEENKTDIYPHGVSVSIGFGF</sequence>
<accession>A0A939B8T5</accession>
<evidence type="ECO:0000313" key="2">
    <source>
        <dbReference type="EMBL" id="MBM6674832.1"/>
    </source>
</evidence>
<dbReference type="AlphaFoldDB" id="A0A939B8T5"/>
<organism evidence="2 3">
    <name type="scientific">Marseilla massiliensis</name>
    <dbReference type="NCBI Taxonomy" id="1841864"/>
    <lineage>
        <taxon>Bacteria</taxon>
        <taxon>Pseudomonadati</taxon>
        <taxon>Bacteroidota</taxon>
        <taxon>Bacteroidia</taxon>
        <taxon>Bacteroidales</taxon>
        <taxon>Prevotellaceae</taxon>
        <taxon>Marseilla</taxon>
    </lineage>
</organism>
<reference evidence="2" key="1">
    <citation type="submission" date="2020-08" db="EMBL/GenBank/DDBJ databases">
        <authorList>
            <person name="Cejkova D."/>
            <person name="Kubasova T."/>
            <person name="Jahodarova E."/>
            <person name="Rychlik I."/>
        </authorList>
    </citation>
    <scope>NUCLEOTIDE SEQUENCE</scope>
    <source>
        <strain evidence="2">An824</strain>
    </source>
</reference>
<name>A0A939B8T5_9BACT</name>
<feature type="signal peptide" evidence="1">
    <location>
        <begin position="1"/>
        <end position="25"/>
    </location>
</feature>
<reference evidence="2" key="2">
    <citation type="journal article" date="2021" name="Sci. Rep.">
        <title>The distribution of antibiotic resistance genes in chicken gut microbiota commensals.</title>
        <authorList>
            <person name="Juricova H."/>
            <person name="Matiasovicova J."/>
            <person name="Kubasova T."/>
            <person name="Cejkova D."/>
            <person name="Rychlik I."/>
        </authorList>
    </citation>
    <scope>NUCLEOTIDE SEQUENCE</scope>
    <source>
        <strain evidence="2">An824</strain>
    </source>
</reference>
<evidence type="ECO:0000256" key="1">
    <source>
        <dbReference type="SAM" id="SignalP"/>
    </source>
</evidence>
<dbReference type="InterPro" id="IPR011250">
    <property type="entry name" value="OMP/PagP_B-barrel"/>
</dbReference>